<dbReference type="OrthoDB" id="343092at2759"/>
<dbReference type="InterPro" id="IPR047521">
    <property type="entry name" value="XPF_nuclease_EME1_ascomycetes"/>
</dbReference>
<sequence length="645" mass="73818">MGEVIEISEDSKSCETPIIKNGEPDVYILDDSLSFSRDNQQVNYPSSPRPNFHTDEKSIEIIESNPPSSEILAPFCHELSSSNTGNGFSSSQVACAINRGKPNGRSDRLLDKIVDGNSSPDSSAISERANEDVVASMKDLAAKWSKTISRPSTKTDQLAKESETTPLAASQDVLVDFPLSSPVADRIPSEKEAKERPQTDNKSECEPIPQSSPVKAKSVTPTQVDKVNEHTSSHKTHRAGGSRSKELRSSSLRTDTVELNLSRFLSDRTWENTPPSSRRGTNRVKKSSNSLPHVIANNRELEKSMLHQYILRGKYYTQQESESLLRYWLKEDKERLKQANQIYRSSENARSPIIVEMSSELLESLQETTKEIESLISPATLQVGYDNSLPRIRFLRRLTSIYDFNHDIYYPSELRIMEENVNILFYDAQQFFELYRNEKRKLFDVIQLFAKDNKYLIVILSDLSRLKRSVESLEEIKYKAKVQEQLTGSQFAATRDKKMEDIESLKMKSFDLEQRLRHIDRLWNVKLHVVNSTMEFISTLPNLVSIVGRQRMDPAIRFMRYSHIHVRSSKDRTDALKKTLHHINKMPELKCNSVTNAYPDFQSLFDDFKKGQLKSGLDGKHLMTEAMESRLYKLFTCQDPNETIQ</sequence>
<feature type="domain" description="ERCC4" evidence="2">
    <location>
        <begin position="353"/>
        <end position="609"/>
    </location>
</feature>
<dbReference type="GO" id="GO:0003677">
    <property type="term" value="F:DNA binding"/>
    <property type="evidence" value="ECO:0007669"/>
    <property type="project" value="InterPro"/>
</dbReference>
<gene>
    <name evidence="3" type="ORF">ZYGR_0I06720</name>
</gene>
<dbReference type="SMART" id="SM00891">
    <property type="entry name" value="ERCC4"/>
    <property type="match status" value="1"/>
</dbReference>
<organism evidence="3 4">
    <name type="scientific">Zygosaccharomyces rouxii</name>
    <dbReference type="NCBI Taxonomy" id="4956"/>
    <lineage>
        <taxon>Eukaryota</taxon>
        <taxon>Fungi</taxon>
        <taxon>Dikarya</taxon>
        <taxon>Ascomycota</taxon>
        <taxon>Saccharomycotina</taxon>
        <taxon>Saccharomycetes</taxon>
        <taxon>Saccharomycetales</taxon>
        <taxon>Saccharomycetaceae</taxon>
        <taxon>Zygosaccharomyces</taxon>
    </lineage>
</organism>
<feature type="compositionally biased region" description="Polar residues" evidence="1">
    <location>
        <begin position="147"/>
        <end position="156"/>
    </location>
</feature>
<feature type="region of interest" description="Disordered" evidence="1">
    <location>
        <begin position="268"/>
        <end position="290"/>
    </location>
</feature>
<dbReference type="GO" id="GO:0061982">
    <property type="term" value="P:meiosis I cell cycle process"/>
    <property type="evidence" value="ECO:0007669"/>
    <property type="project" value="UniProtKB-ARBA"/>
</dbReference>
<dbReference type="CDD" id="cd20085">
    <property type="entry name" value="XPF_nuclease_Mms4"/>
    <property type="match status" value="1"/>
</dbReference>
<dbReference type="GO" id="GO:0006310">
    <property type="term" value="P:DNA recombination"/>
    <property type="evidence" value="ECO:0007669"/>
    <property type="project" value="UniProtKB-ARBA"/>
</dbReference>
<evidence type="ECO:0000256" key="1">
    <source>
        <dbReference type="SAM" id="MobiDB-lite"/>
    </source>
</evidence>
<name>A0A1Q2ZY64_ZYGRO</name>
<comment type="caution">
    <text evidence="3">The sequence shown here is derived from an EMBL/GenBank/DDBJ whole genome shotgun (WGS) entry which is preliminary data.</text>
</comment>
<dbReference type="eggNOG" id="ENOG502RY0Q">
    <property type="taxonomic scope" value="Eukaryota"/>
</dbReference>
<feature type="compositionally biased region" description="Basic and acidic residues" evidence="1">
    <location>
        <begin position="187"/>
        <end position="205"/>
    </location>
</feature>
<protein>
    <recommendedName>
        <fullName evidence="2">ERCC4 domain-containing protein</fullName>
    </recommendedName>
</protein>
<dbReference type="GO" id="GO:0004518">
    <property type="term" value="F:nuclease activity"/>
    <property type="evidence" value="ECO:0007669"/>
    <property type="project" value="InterPro"/>
</dbReference>
<proteinExistence type="predicted"/>
<evidence type="ECO:0000313" key="4">
    <source>
        <dbReference type="Proteomes" id="UP000187013"/>
    </source>
</evidence>
<reference evidence="3 4" key="1">
    <citation type="submission" date="2016-08" db="EMBL/GenBank/DDBJ databases">
        <title>Draft genome sequence of allopolyploid Zygosaccharomyces rouxii.</title>
        <authorList>
            <person name="Watanabe J."/>
            <person name="Uehara K."/>
            <person name="Mogi Y."/>
            <person name="Tsukioka Y."/>
        </authorList>
    </citation>
    <scope>NUCLEOTIDE SEQUENCE [LARGE SCALE GENOMIC DNA]</scope>
    <source>
        <strain evidence="3 4">NBRC 110957</strain>
    </source>
</reference>
<evidence type="ECO:0000313" key="3">
    <source>
        <dbReference type="EMBL" id="GAV48375.1"/>
    </source>
</evidence>
<dbReference type="EMBL" id="BDGX01000009">
    <property type="protein sequence ID" value="GAV48375.1"/>
    <property type="molecule type" value="Genomic_DNA"/>
</dbReference>
<dbReference type="AlphaFoldDB" id="A0A1Q2ZY64"/>
<dbReference type="InterPro" id="IPR006166">
    <property type="entry name" value="ERCC4_domain"/>
</dbReference>
<accession>A0A1Q2ZY64</accession>
<feature type="compositionally biased region" description="Polar residues" evidence="1">
    <location>
        <begin position="209"/>
        <end position="225"/>
    </location>
</feature>
<feature type="region of interest" description="Disordered" evidence="1">
    <location>
        <begin position="147"/>
        <end position="253"/>
    </location>
</feature>
<dbReference type="Proteomes" id="UP000187013">
    <property type="component" value="Unassembled WGS sequence"/>
</dbReference>
<evidence type="ECO:0000259" key="2">
    <source>
        <dbReference type="SMART" id="SM00891"/>
    </source>
</evidence>